<dbReference type="PROSITE" id="PS00189">
    <property type="entry name" value="LIPOYL"/>
    <property type="match status" value="1"/>
</dbReference>
<dbReference type="EMBL" id="JAFREP010000015">
    <property type="protein sequence ID" value="MBO1320107.1"/>
    <property type="molecule type" value="Genomic_DNA"/>
</dbReference>
<dbReference type="SUPFAM" id="SSF51230">
    <property type="entry name" value="Single hybrid motif"/>
    <property type="match status" value="1"/>
</dbReference>
<dbReference type="GO" id="GO:0005737">
    <property type="term" value="C:cytoplasm"/>
    <property type="evidence" value="ECO:0007669"/>
    <property type="project" value="TreeGrafter"/>
</dbReference>
<sequence>MDMYSEKHLYSKEHEWIEVDGDTAKIGITHHAQEQLGDIVYVDLPELDSEFVAGDEFGSVESVKAVAEVFMPVDGEILAVNEQLEETPETVNQDPHAGGWLVKVKLTNTAQLEGLMSHADYAKFVSEESN</sequence>
<protein>
    <recommendedName>
        <fullName evidence="3">Glycine cleavage system H protein</fullName>
    </recommendedName>
</protein>
<comment type="caution">
    <text evidence="6">The sequence shown here is derived from an EMBL/GenBank/DDBJ whole genome shotgun (WGS) entry which is preliminary data.</text>
</comment>
<dbReference type="GO" id="GO:0009249">
    <property type="term" value="P:protein lipoylation"/>
    <property type="evidence" value="ECO:0007669"/>
    <property type="project" value="TreeGrafter"/>
</dbReference>
<keyword evidence="2 3" id="KW-0450">Lipoyl</keyword>
<feature type="domain" description="Lipoyl-binding" evidence="5">
    <location>
        <begin position="23"/>
        <end position="105"/>
    </location>
</feature>
<dbReference type="InterPro" id="IPR033753">
    <property type="entry name" value="GCV_H/Fam206"/>
</dbReference>
<name>A0A8J7Q3X4_9BACT</name>
<dbReference type="InterPro" id="IPR003016">
    <property type="entry name" value="2-oxoA_DH_lipoyl-BS"/>
</dbReference>
<dbReference type="Pfam" id="PF01597">
    <property type="entry name" value="GCV_H"/>
    <property type="match status" value="1"/>
</dbReference>
<evidence type="ECO:0000256" key="1">
    <source>
        <dbReference type="ARBA" id="ARBA00009249"/>
    </source>
</evidence>
<dbReference type="GO" id="GO:0019464">
    <property type="term" value="P:glycine decarboxylation via glycine cleavage system"/>
    <property type="evidence" value="ECO:0007669"/>
    <property type="project" value="UniProtKB-UniRule"/>
</dbReference>
<dbReference type="CDD" id="cd06848">
    <property type="entry name" value="GCS_H"/>
    <property type="match status" value="1"/>
</dbReference>
<comment type="function">
    <text evidence="3">The glycine cleavage system catalyzes the degradation of glycine. The H protein shuttles the methylamine group of glycine from the P protein to the T protein.</text>
</comment>
<dbReference type="NCBIfam" id="NF002270">
    <property type="entry name" value="PRK01202.1"/>
    <property type="match status" value="1"/>
</dbReference>
<comment type="subunit">
    <text evidence="3">The glycine cleavage system is composed of four proteins: P, T, L and H.</text>
</comment>
<dbReference type="InterPro" id="IPR002930">
    <property type="entry name" value="GCV_H"/>
</dbReference>
<comment type="similarity">
    <text evidence="1 3">Belongs to the GcvH family.</text>
</comment>
<keyword evidence="7" id="KW-1185">Reference proteome</keyword>
<dbReference type="InterPro" id="IPR017453">
    <property type="entry name" value="GCV_H_sub"/>
</dbReference>
<proteinExistence type="inferred from homology"/>
<dbReference type="InterPro" id="IPR011053">
    <property type="entry name" value="Single_hybrid_motif"/>
</dbReference>
<feature type="modified residue" description="N6-lipoyllysine" evidence="3 4">
    <location>
        <position position="64"/>
    </location>
</feature>
<gene>
    <name evidence="3 6" type="primary">gcvH</name>
    <name evidence="6" type="ORF">J3U88_16650</name>
</gene>
<dbReference type="PROSITE" id="PS50968">
    <property type="entry name" value="BIOTINYL_LIPOYL"/>
    <property type="match status" value="1"/>
</dbReference>
<dbReference type="AlphaFoldDB" id="A0A8J7Q3X4"/>
<dbReference type="InterPro" id="IPR000089">
    <property type="entry name" value="Biotin_lipoyl"/>
</dbReference>
<dbReference type="Gene3D" id="2.40.50.100">
    <property type="match status" value="1"/>
</dbReference>
<evidence type="ECO:0000313" key="7">
    <source>
        <dbReference type="Proteomes" id="UP000664417"/>
    </source>
</evidence>
<evidence type="ECO:0000256" key="4">
    <source>
        <dbReference type="PIRSR" id="PIRSR617453-50"/>
    </source>
</evidence>
<accession>A0A8J7Q3X4</accession>
<evidence type="ECO:0000256" key="2">
    <source>
        <dbReference type="ARBA" id="ARBA00022823"/>
    </source>
</evidence>
<dbReference type="HAMAP" id="MF_00272">
    <property type="entry name" value="GcvH"/>
    <property type="match status" value="1"/>
</dbReference>
<evidence type="ECO:0000259" key="5">
    <source>
        <dbReference type="PROSITE" id="PS50968"/>
    </source>
</evidence>
<evidence type="ECO:0000313" key="6">
    <source>
        <dbReference type="EMBL" id="MBO1320107.1"/>
    </source>
</evidence>
<dbReference type="PANTHER" id="PTHR11715:SF3">
    <property type="entry name" value="GLYCINE CLEAVAGE SYSTEM H PROTEIN-RELATED"/>
    <property type="match status" value="1"/>
</dbReference>
<dbReference type="NCBIfam" id="TIGR00527">
    <property type="entry name" value="gcvH"/>
    <property type="match status" value="1"/>
</dbReference>
<evidence type="ECO:0000256" key="3">
    <source>
        <dbReference type="HAMAP-Rule" id="MF_00272"/>
    </source>
</evidence>
<dbReference type="Proteomes" id="UP000664417">
    <property type="component" value="Unassembled WGS sequence"/>
</dbReference>
<comment type="cofactor">
    <cofactor evidence="3">
        <name>(R)-lipoate</name>
        <dbReference type="ChEBI" id="CHEBI:83088"/>
    </cofactor>
    <text evidence="3">Binds 1 lipoyl cofactor covalently.</text>
</comment>
<reference evidence="6" key="1">
    <citation type="submission" date="2021-03" db="EMBL/GenBank/DDBJ databases">
        <authorList>
            <person name="Wang G."/>
        </authorList>
    </citation>
    <scope>NUCLEOTIDE SEQUENCE</scope>
    <source>
        <strain evidence="6">KCTC 12899</strain>
    </source>
</reference>
<dbReference type="PANTHER" id="PTHR11715">
    <property type="entry name" value="GLYCINE CLEAVAGE SYSTEM H PROTEIN"/>
    <property type="match status" value="1"/>
</dbReference>
<organism evidence="6 7">
    <name type="scientific">Acanthopleuribacter pedis</name>
    <dbReference type="NCBI Taxonomy" id="442870"/>
    <lineage>
        <taxon>Bacteria</taxon>
        <taxon>Pseudomonadati</taxon>
        <taxon>Acidobacteriota</taxon>
        <taxon>Holophagae</taxon>
        <taxon>Acanthopleuribacterales</taxon>
        <taxon>Acanthopleuribacteraceae</taxon>
        <taxon>Acanthopleuribacter</taxon>
    </lineage>
</organism>
<dbReference type="GO" id="GO:0005960">
    <property type="term" value="C:glycine cleavage complex"/>
    <property type="evidence" value="ECO:0007669"/>
    <property type="project" value="InterPro"/>
</dbReference>